<dbReference type="InterPro" id="IPR048987">
    <property type="entry name" value="PIN-TPR-GreABC"/>
</dbReference>
<evidence type="ECO:0000313" key="2">
    <source>
        <dbReference type="EMBL" id="MFD1141220.1"/>
    </source>
</evidence>
<sequence length="280" mass="33442">MHQYLIDYVSIELEKAENEQSSGLSFGYRGDRFIPYFHPDDLQERQIQFWSGLRDWINRNCRPDYAWERLAWEWQREDADSDFIFTDRKMYMSSYWDTVLLANRPNRLLITDDLFAFVKLPSGFVIPVTTEWYLTNTLPVHYNTSLWLELIRLNMRGITLSGLQLYQAFSNNKLTTQVPREYIKALHSFEPKYNHSIQNLFEVVVFLKNLYADTLPLEYKRRTARTLFQVNLKGRRPISEQVLNSLFQIIDEKFNLLGDNGIRVKEDLFHCLEIMRLSNK</sequence>
<feature type="domain" description="PIN" evidence="1">
    <location>
        <begin position="9"/>
        <end position="115"/>
    </location>
</feature>
<evidence type="ECO:0000313" key="3">
    <source>
        <dbReference type="Proteomes" id="UP001597116"/>
    </source>
</evidence>
<reference evidence="3" key="1">
    <citation type="journal article" date="2019" name="Int. J. Syst. Evol. Microbiol.">
        <title>The Global Catalogue of Microorganisms (GCM) 10K type strain sequencing project: providing services to taxonomists for standard genome sequencing and annotation.</title>
        <authorList>
            <consortium name="The Broad Institute Genomics Platform"/>
            <consortium name="The Broad Institute Genome Sequencing Center for Infectious Disease"/>
            <person name="Wu L."/>
            <person name="Ma J."/>
        </authorList>
    </citation>
    <scope>NUCLEOTIDE SEQUENCE [LARGE SCALE GENOMIC DNA]</scope>
    <source>
        <strain evidence="3">CCUG 55608</strain>
    </source>
</reference>
<protein>
    <recommendedName>
        <fullName evidence="1">PIN domain-containing protein</fullName>
    </recommendedName>
</protein>
<gene>
    <name evidence="2" type="ORF">ACFQ4C_08880</name>
</gene>
<comment type="caution">
    <text evidence="2">The sequence shown here is derived from an EMBL/GenBank/DDBJ whole genome shotgun (WGS) entry which is preliminary data.</text>
</comment>
<dbReference type="Proteomes" id="UP001597116">
    <property type="component" value="Unassembled WGS sequence"/>
</dbReference>
<evidence type="ECO:0000259" key="1">
    <source>
        <dbReference type="Pfam" id="PF20698"/>
    </source>
</evidence>
<name>A0ABW3QD40_9BACT</name>
<proteinExistence type="predicted"/>
<dbReference type="Pfam" id="PF20698">
    <property type="entry name" value="PIN-TPR-GreABC"/>
    <property type="match status" value="1"/>
</dbReference>
<dbReference type="RefSeq" id="WP_379884280.1">
    <property type="nucleotide sequence ID" value="NZ_JBHTLP010000007.1"/>
</dbReference>
<accession>A0ABW3QD40</accession>
<organism evidence="2 3">
    <name type="scientific">Larkinella insperata</name>
    <dbReference type="NCBI Taxonomy" id="332158"/>
    <lineage>
        <taxon>Bacteria</taxon>
        <taxon>Pseudomonadati</taxon>
        <taxon>Bacteroidota</taxon>
        <taxon>Cytophagia</taxon>
        <taxon>Cytophagales</taxon>
        <taxon>Spirosomataceae</taxon>
        <taxon>Larkinella</taxon>
    </lineage>
</organism>
<dbReference type="EMBL" id="JBHTLP010000007">
    <property type="protein sequence ID" value="MFD1141220.1"/>
    <property type="molecule type" value="Genomic_DNA"/>
</dbReference>
<keyword evidence="3" id="KW-1185">Reference proteome</keyword>